<dbReference type="Pfam" id="PF05137">
    <property type="entry name" value="PilN"/>
    <property type="match status" value="1"/>
</dbReference>
<accession>A0A240CCU6</accession>
<dbReference type="AlphaFoldDB" id="A0A240CCU6"/>
<organism evidence="2 3">
    <name type="scientific">Serratia ficaria</name>
    <dbReference type="NCBI Taxonomy" id="61651"/>
    <lineage>
        <taxon>Bacteria</taxon>
        <taxon>Pseudomonadati</taxon>
        <taxon>Pseudomonadota</taxon>
        <taxon>Gammaproteobacteria</taxon>
        <taxon>Enterobacterales</taxon>
        <taxon>Yersiniaceae</taxon>
        <taxon>Serratia</taxon>
    </lineage>
</organism>
<sequence>MYQVNLLPWRGQRQRRRGFFWLRMLALQLALVLLTVALVFSLLHGRQAQRQTRLEARADRLAALTQRYQQGQRQLAQLERQSARAEQRARNRQHNRRYLQLLQQLSAAVPPPLWLISLDGNLQEGFQLRGLSRHHAAIAQFEQRLAALPLLRQHRLAEVAQRQDGLFTFTLTAWGRDG</sequence>
<dbReference type="Proteomes" id="UP000215134">
    <property type="component" value="Chromosome 1"/>
</dbReference>
<dbReference type="GeneID" id="75029689"/>
<name>A0A240CCU6_SERFI</name>
<dbReference type="KEGG" id="sfj:SAMEA4384070_4568"/>
<keyword evidence="3" id="KW-1185">Reference proteome</keyword>
<evidence type="ECO:0000256" key="1">
    <source>
        <dbReference type="SAM" id="Coils"/>
    </source>
</evidence>
<protein>
    <submittedName>
        <fullName evidence="2">Fimbrial assembly protein (PilN)</fullName>
    </submittedName>
</protein>
<reference evidence="2 3" key="1">
    <citation type="submission" date="2017-06" db="EMBL/GenBank/DDBJ databases">
        <authorList>
            <consortium name="Pathogen Informatics"/>
        </authorList>
    </citation>
    <scope>NUCLEOTIDE SEQUENCE [LARGE SCALE GENOMIC DNA]</scope>
    <source>
        <strain evidence="2 3">NCTC12148</strain>
    </source>
</reference>
<dbReference type="InterPro" id="IPR052534">
    <property type="entry name" value="Extracell_DNA_Util/SecSys_Comp"/>
</dbReference>
<keyword evidence="1" id="KW-0175">Coiled coil</keyword>
<dbReference type="EMBL" id="LT906479">
    <property type="protein sequence ID" value="SNW05804.1"/>
    <property type="molecule type" value="Genomic_DNA"/>
</dbReference>
<dbReference type="PANTHER" id="PTHR40278">
    <property type="entry name" value="DNA UTILIZATION PROTEIN HOFN"/>
    <property type="match status" value="1"/>
</dbReference>
<dbReference type="InterPro" id="IPR007813">
    <property type="entry name" value="PilN"/>
</dbReference>
<feature type="coiled-coil region" evidence="1">
    <location>
        <begin position="61"/>
        <end position="95"/>
    </location>
</feature>
<gene>
    <name evidence="2" type="ORF">SAMEA4384070_04568</name>
</gene>
<evidence type="ECO:0000313" key="3">
    <source>
        <dbReference type="Proteomes" id="UP000215134"/>
    </source>
</evidence>
<dbReference type="STRING" id="1411141.GCA_001590885_03558"/>
<dbReference type="OrthoDB" id="6455710at2"/>
<proteinExistence type="predicted"/>
<evidence type="ECO:0000313" key="2">
    <source>
        <dbReference type="EMBL" id="SNW05804.1"/>
    </source>
</evidence>
<dbReference type="RefSeq" id="WP_095099654.1">
    <property type="nucleotide sequence ID" value="NZ_CAMIQD010000007.1"/>
</dbReference>
<dbReference type="PANTHER" id="PTHR40278:SF1">
    <property type="entry name" value="DNA UTILIZATION PROTEIN HOFN"/>
    <property type="match status" value="1"/>
</dbReference>